<comment type="caution">
    <text evidence="3">The sequence shown here is derived from an EMBL/GenBank/DDBJ whole genome shotgun (WGS) entry which is preliminary data.</text>
</comment>
<dbReference type="Pfam" id="PF14111">
    <property type="entry name" value="DUF4283"/>
    <property type="match status" value="1"/>
</dbReference>
<sequence length="585" mass="62006">MDDGGSVSGVDGVSADVVLSSGTGSVAEVSGFAAQVSSGTTVLANGSGSGADAVSVAAGLDAALGSDAVGLKVSASGLDLSSGVVDTGSASEGLISGVPVSKDLIQEGLASGIPAAAGGGAPGVLAKGLPRSADSVSQNNVGLPKKSWISVASKSNLTKFDYEVLTIDGKEVVEVPDEALEGTPLWEDFLIGRFASTAPHIAKIHVIVNKIWTLGDKSIRIDAYRINDTTVKFRIRNVSARLRALRRGMWNICEIPMVVSKWSPIVEEAQPAVKSMPLWVKILNVPHSMFTWKGISFLASPVGTPLRLHPETELVTNFDEAKVFVEVDLTKELPQSYFFNIKGSEVNVTFEYPWLPQRCCTCANWGHGSDGCLANGGKRTQEATSSPSPVSKSSVEASPMSRTVLREVDSDKSQSDKRAPASETLVVVEVNKGLLVIEQEEGEIIENLQKEKNSEMAKEDDGGWETTSSGRTTNRKSRDLAYGQVTILSPLRFDVLRDQQGDENTAAETDGLINQNAEVNKAQSSSELDNGGDIKKADVLLVSQNKPGGDGVGVRPSLPRNSKSTQKPRDGVPSTFNKRASRKKN</sequence>
<feature type="compositionally biased region" description="Low complexity" evidence="1">
    <location>
        <begin position="382"/>
        <end position="398"/>
    </location>
</feature>
<dbReference type="AlphaFoldDB" id="A0ABD1ACB8"/>
<gene>
    <name evidence="3" type="ORF">V5N11_034692</name>
</gene>
<name>A0ABD1ACB8_CARAN</name>
<feature type="region of interest" description="Disordered" evidence="1">
    <location>
        <begin position="542"/>
        <end position="585"/>
    </location>
</feature>
<keyword evidence="4" id="KW-1185">Reference proteome</keyword>
<dbReference type="PANTHER" id="PTHR31286:SF148">
    <property type="entry name" value="DUF4283 DOMAIN-CONTAINING PROTEIN"/>
    <property type="match status" value="1"/>
</dbReference>
<accession>A0ABD1ACB8</accession>
<protein>
    <recommendedName>
        <fullName evidence="2">DUF4283 domain-containing protein</fullName>
    </recommendedName>
</protein>
<organism evidence="3 4">
    <name type="scientific">Cardamine amara subsp. amara</name>
    <dbReference type="NCBI Taxonomy" id="228776"/>
    <lineage>
        <taxon>Eukaryota</taxon>
        <taxon>Viridiplantae</taxon>
        <taxon>Streptophyta</taxon>
        <taxon>Embryophyta</taxon>
        <taxon>Tracheophyta</taxon>
        <taxon>Spermatophyta</taxon>
        <taxon>Magnoliopsida</taxon>
        <taxon>eudicotyledons</taxon>
        <taxon>Gunneridae</taxon>
        <taxon>Pentapetalae</taxon>
        <taxon>rosids</taxon>
        <taxon>malvids</taxon>
        <taxon>Brassicales</taxon>
        <taxon>Brassicaceae</taxon>
        <taxon>Cardamineae</taxon>
        <taxon>Cardamine</taxon>
    </lineage>
</organism>
<evidence type="ECO:0000313" key="3">
    <source>
        <dbReference type="EMBL" id="KAL1204438.1"/>
    </source>
</evidence>
<evidence type="ECO:0000256" key="1">
    <source>
        <dbReference type="SAM" id="MobiDB-lite"/>
    </source>
</evidence>
<feature type="compositionally biased region" description="Basic and acidic residues" evidence="1">
    <location>
        <begin position="404"/>
        <end position="420"/>
    </location>
</feature>
<feature type="region of interest" description="Disordered" evidence="1">
    <location>
        <begin position="448"/>
        <end position="478"/>
    </location>
</feature>
<proteinExistence type="predicted"/>
<dbReference type="PANTHER" id="PTHR31286">
    <property type="entry name" value="GLYCINE-RICH CELL WALL STRUCTURAL PROTEIN 1.8-LIKE"/>
    <property type="match status" value="1"/>
</dbReference>
<feature type="domain" description="DUF4283" evidence="2">
    <location>
        <begin position="185"/>
        <end position="264"/>
    </location>
</feature>
<dbReference type="InterPro" id="IPR025558">
    <property type="entry name" value="DUF4283"/>
</dbReference>
<evidence type="ECO:0000259" key="2">
    <source>
        <dbReference type="Pfam" id="PF14111"/>
    </source>
</evidence>
<dbReference type="Proteomes" id="UP001558713">
    <property type="component" value="Unassembled WGS sequence"/>
</dbReference>
<dbReference type="EMBL" id="JBANAX010000538">
    <property type="protein sequence ID" value="KAL1204438.1"/>
    <property type="molecule type" value="Genomic_DNA"/>
</dbReference>
<dbReference type="InterPro" id="IPR040256">
    <property type="entry name" value="At4g02000-like"/>
</dbReference>
<evidence type="ECO:0000313" key="4">
    <source>
        <dbReference type="Proteomes" id="UP001558713"/>
    </source>
</evidence>
<feature type="compositionally biased region" description="Basic and acidic residues" evidence="1">
    <location>
        <begin position="448"/>
        <end position="461"/>
    </location>
</feature>
<reference evidence="3 4" key="1">
    <citation type="submission" date="2024-04" db="EMBL/GenBank/DDBJ databases">
        <title>Genome assembly C_amara_ONT_v2.</title>
        <authorList>
            <person name="Yant L."/>
            <person name="Moore C."/>
            <person name="Slenker M."/>
        </authorList>
    </citation>
    <scope>NUCLEOTIDE SEQUENCE [LARGE SCALE GENOMIC DNA]</scope>
    <source>
        <tissue evidence="3">Leaf</tissue>
    </source>
</reference>
<feature type="region of interest" description="Disordered" evidence="1">
    <location>
        <begin position="377"/>
        <end position="420"/>
    </location>
</feature>